<comment type="similarity">
    <text evidence="2 10">Belongs to the glycosyltransferase 31 family.</text>
</comment>
<dbReference type="GO" id="GO:0006493">
    <property type="term" value="P:protein O-linked glycosylation"/>
    <property type="evidence" value="ECO:0007669"/>
    <property type="project" value="TreeGrafter"/>
</dbReference>
<evidence type="ECO:0000256" key="2">
    <source>
        <dbReference type="ARBA" id="ARBA00008661"/>
    </source>
</evidence>
<keyword evidence="3 10" id="KW-0328">Glycosyltransferase</keyword>
<dbReference type="EMBL" id="CAJNOK010002311">
    <property type="protein sequence ID" value="CAF0854459.1"/>
    <property type="molecule type" value="Genomic_DNA"/>
</dbReference>
<evidence type="ECO:0000256" key="4">
    <source>
        <dbReference type="ARBA" id="ARBA00022679"/>
    </source>
</evidence>
<dbReference type="EMBL" id="CAJOBA010002310">
    <property type="protein sequence ID" value="CAF3639569.1"/>
    <property type="molecule type" value="Genomic_DNA"/>
</dbReference>
<evidence type="ECO:0000256" key="3">
    <source>
        <dbReference type="ARBA" id="ARBA00022676"/>
    </source>
</evidence>
<keyword evidence="6" id="KW-0735">Signal-anchor</keyword>
<evidence type="ECO:0000313" key="14">
    <source>
        <dbReference type="EMBL" id="CAF4156293.1"/>
    </source>
</evidence>
<dbReference type="InterPro" id="IPR002659">
    <property type="entry name" value="Glyco_trans_31"/>
</dbReference>
<comment type="subcellular location">
    <subcellularLocation>
        <location evidence="1 10">Golgi apparatus membrane</location>
        <topology evidence="1 10">Single-pass type II membrane protein</topology>
    </subcellularLocation>
</comment>
<dbReference type="Proteomes" id="UP000677228">
    <property type="component" value="Unassembled WGS sequence"/>
</dbReference>
<evidence type="ECO:0000313" key="12">
    <source>
        <dbReference type="EMBL" id="CAF1315188.1"/>
    </source>
</evidence>
<evidence type="ECO:0000256" key="9">
    <source>
        <dbReference type="ARBA" id="ARBA00023136"/>
    </source>
</evidence>
<evidence type="ECO:0000256" key="1">
    <source>
        <dbReference type="ARBA" id="ARBA00004323"/>
    </source>
</evidence>
<keyword evidence="15" id="KW-1185">Reference proteome</keyword>
<organism evidence="12 15">
    <name type="scientific">Didymodactylos carnosus</name>
    <dbReference type="NCBI Taxonomy" id="1234261"/>
    <lineage>
        <taxon>Eukaryota</taxon>
        <taxon>Metazoa</taxon>
        <taxon>Spiralia</taxon>
        <taxon>Gnathifera</taxon>
        <taxon>Rotifera</taxon>
        <taxon>Eurotatoria</taxon>
        <taxon>Bdelloidea</taxon>
        <taxon>Philodinida</taxon>
        <taxon>Philodinidae</taxon>
        <taxon>Didymodactylos</taxon>
    </lineage>
</organism>
<dbReference type="OrthoDB" id="5512589at2759"/>
<dbReference type="Gene3D" id="3.90.550.50">
    <property type="match status" value="1"/>
</dbReference>
<reference evidence="12" key="1">
    <citation type="submission" date="2021-02" db="EMBL/GenBank/DDBJ databases">
        <authorList>
            <person name="Nowell W R."/>
        </authorList>
    </citation>
    <scope>NUCLEOTIDE SEQUENCE</scope>
</reference>
<keyword evidence="9" id="KW-0472">Membrane</keyword>
<dbReference type="PANTHER" id="PTHR11214:SF314">
    <property type="entry name" value="HEXOSYLTRANSFERASE"/>
    <property type="match status" value="1"/>
</dbReference>
<evidence type="ECO:0000313" key="15">
    <source>
        <dbReference type="Proteomes" id="UP000663829"/>
    </source>
</evidence>
<accession>A0A815EHJ7</accession>
<dbReference type="Proteomes" id="UP000682733">
    <property type="component" value="Unassembled WGS sequence"/>
</dbReference>
<keyword evidence="4" id="KW-0808">Transferase</keyword>
<proteinExistence type="inferred from homology"/>
<gene>
    <name evidence="12" type="ORF">GPM918_LOCUS29194</name>
    <name evidence="11" type="ORF">OVA965_LOCUS7315</name>
    <name evidence="14" type="ORF">SRO942_LOCUS29757</name>
    <name evidence="13" type="ORF">TMI583_LOCUS7308</name>
</gene>
<sequence>MTFGNSHLDVIVFVVSKSSSYHIRDSIRRTWGKFDLVKQSVPTVNMKLLFMIDIDESKLKNIQLEHELFGDIVQVQLPQHYLLNSWRDMAILDWSMKYCSHAKFVFKTDDDIFVDTFLLAKFISQQTDDDIVLNSRGEPPNISDCRNVLDDSDTKSKVLYGFINSDAEVVRSKNHRILQSERYIVTQDEYPCAIYPDFLSGFGYLVSSNARDALVCTFYRDKQRFSISDVYITGILPEYLNITRKSMSNYQIGYRPNEKCEHFFRQENSLAYACAVSLHYNAYGEENKWTVFEEYNVYWQIIKSKMVQKHNKHQYR</sequence>
<dbReference type="EMBL" id="CAJNOQ010013137">
    <property type="protein sequence ID" value="CAF1315188.1"/>
    <property type="molecule type" value="Genomic_DNA"/>
</dbReference>
<evidence type="ECO:0000256" key="6">
    <source>
        <dbReference type="ARBA" id="ARBA00022968"/>
    </source>
</evidence>
<evidence type="ECO:0000256" key="5">
    <source>
        <dbReference type="ARBA" id="ARBA00022692"/>
    </source>
</evidence>
<dbReference type="PANTHER" id="PTHR11214">
    <property type="entry name" value="BETA-1,3-N-ACETYLGLUCOSAMINYLTRANSFERASE"/>
    <property type="match status" value="1"/>
</dbReference>
<dbReference type="EC" id="2.4.1.-" evidence="10"/>
<dbReference type="AlphaFoldDB" id="A0A815EHJ7"/>
<evidence type="ECO:0000313" key="11">
    <source>
        <dbReference type="EMBL" id="CAF0854459.1"/>
    </source>
</evidence>
<dbReference type="Pfam" id="PF01762">
    <property type="entry name" value="Galactosyl_T"/>
    <property type="match status" value="1"/>
</dbReference>
<name>A0A815EHJ7_9BILA</name>
<keyword evidence="5" id="KW-0812">Transmembrane</keyword>
<evidence type="ECO:0000256" key="7">
    <source>
        <dbReference type="ARBA" id="ARBA00022989"/>
    </source>
</evidence>
<keyword evidence="8 10" id="KW-0333">Golgi apparatus</keyword>
<evidence type="ECO:0000256" key="10">
    <source>
        <dbReference type="RuleBase" id="RU363063"/>
    </source>
</evidence>
<dbReference type="Proteomes" id="UP000663829">
    <property type="component" value="Unassembled WGS sequence"/>
</dbReference>
<keyword evidence="7" id="KW-1133">Transmembrane helix</keyword>
<protein>
    <recommendedName>
        <fullName evidence="10">Hexosyltransferase</fullName>
        <ecNumber evidence="10">2.4.1.-</ecNumber>
    </recommendedName>
</protein>
<dbReference type="EMBL" id="CAJOBC010044727">
    <property type="protein sequence ID" value="CAF4156293.1"/>
    <property type="molecule type" value="Genomic_DNA"/>
</dbReference>
<comment type="caution">
    <text evidence="12">The sequence shown here is derived from an EMBL/GenBank/DDBJ whole genome shotgun (WGS) entry which is preliminary data.</text>
</comment>
<dbReference type="Proteomes" id="UP000681722">
    <property type="component" value="Unassembled WGS sequence"/>
</dbReference>
<dbReference type="GO" id="GO:0016758">
    <property type="term" value="F:hexosyltransferase activity"/>
    <property type="evidence" value="ECO:0007669"/>
    <property type="project" value="InterPro"/>
</dbReference>
<evidence type="ECO:0000256" key="8">
    <source>
        <dbReference type="ARBA" id="ARBA00023034"/>
    </source>
</evidence>
<evidence type="ECO:0000313" key="13">
    <source>
        <dbReference type="EMBL" id="CAF3639569.1"/>
    </source>
</evidence>
<dbReference type="GO" id="GO:0000139">
    <property type="term" value="C:Golgi membrane"/>
    <property type="evidence" value="ECO:0007669"/>
    <property type="project" value="UniProtKB-SubCell"/>
</dbReference>